<dbReference type="CDD" id="cd17318">
    <property type="entry name" value="MFS_SLC17"/>
    <property type="match status" value="1"/>
</dbReference>
<evidence type="ECO:0000256" key="1">
    <source>
        <dbReference type="ARBA" id="ARBA00004141"/>
    </source>
</evidence>
<protein>
    <submittedName>
        <fullName evidence="9">Inorganic phosphate cotransporter-like Protein</fullName>
    </submittedName>
</protein>
<dbReference type="OMA" id="AMLNHTA"/>
<feature type="transmembrane region" description="Helical" evidence="7">
    <location>
        <begin position="90"/>
        <end position="108"/>
    </location>
</feature>
<dbReference type="SUPFAM" id="SSF103473">
    <property type="entry name" value="MFS general substrate transporter"/>
    <property type="match status" value="1"/>
</dbReference>
<dbReference type="FunCoup" id="D6WUZ9">
    <property type="interactions" value="6"/>
</dbReference>
<dbReference type="InterPro" id="IPR020846">
    <property type="entry name" value="MFS_dom"/>
</dbReference>
<organism evidence="9 10">
    <name type="scientific">Tribolium castaneum</name>
    <name type="common">Red flour beetle</name>
    <dbReference type="NCBI Taxonomy" id="7070"/>
    <lineage>
        <taxon>Eukaryota</taxon>
        <taxon>Metazoa</taxon>
        <taxon>Ecdysozoa</taxon>
        <taxon>Arthropoda</taxon>
        <taxon>Hexapoda</taxon>
        <taxon>Insecta</taxon>
        <taxon>Pterygota</taxon>
        <taxon>Neoptera</taxon>
        <taxon>Endopterygota</taxon>
        <taxon>Coleoptera</taxon>
        <taxon>Polyphaga</taxon>
        <taxon>Cucujiformia</taxon>
        <taxon>Tenebrionidae</taxon>
        <taxon>Tenebrionidae incertae sedis</taxon>
        <taxon>Tribolium</taxon>
    </lineage>
</organism>
<keyword evidence="10" id="KW-1185">Reference proteome</keyword>
<evidence type="ECO:0000256" key="7">
    <source>
        <dbReference type="SAM" id="Phobius"/>
    </source>
</evidence>
<dbReference type="InterPro" id="IPR050382">
    <property type="entry name" value="MFS_Na/Anion_cotransporter"/>
</dbReference>
<feature type="transmembrane region" description="Helical" evidence="7">
    <location>
        <begin position="313"/>
        <end position="330"/>
    </location>
</feature>
<dbReference type="Proteomes" id="UP000007266">
    <property type="component" value="Linkage group 8"/>
</dbReference>
<dbReference type="GO" id="GO:0005886">
    <property type="term" value="C:plasma membrane"/>
    <property type="evidence" value="ECO:0000318"/>
    <property type="project" value="GO_Central"/>
</dbReference>
<dbReference type="STRING" id="7070.D6WUZ9"/>
<feature type="transmembrane region" description="Helical" evidence="7">
    <location>
        <begin position="376"/>
        <end position="396"/>
    </location>
</feature>
<dbReference type="FunFam" id="1.20.1250.20:FF:000003">
    <property type="entry name" value="Solute carrier family 17 member 3"/>
    <property type="match status" value="1"/>
</dbReference>
<evidence type="ECO:0000256" key="4">
    <source>
        <dbReference type="ARBA" id="ARBA00022847"/>
    </source>
</evidence>
<dbReference type="PhylomeDB" id="D6WUZ9"/>
<gene>
    <name evidence="9" type="primary">AUGUSTUS-3.0.2_05982</name>
    <name evidence="9" type="ORF">TcasGA2_TC005982</name>
</gene>
<name>D6WUZ9_TRICA</name>
<feature type="transmembrane region" description="Helical" evidence="7">
    <location>
        <begin position="144"/>
        <end position="164"/>
    </location>
</feature>
<dbReference type="eggNOG" id="KOG2532">
    <property type="taxonomic scope" value="Eukaryota"/>
</dbReference>
<feature type="transmembrane region" description="Helical" evidence="7">
    <location>
        <begin position="20"/>
        <end position="47"/>
    </location>
</feature>
<feature type="transmembrane region" description="Helical" evidence="7">
    <location>
        <begin position="269"/>
        <end position="293"/>
    </location>
</feature>
<dbReference type="HOGENOM" id="CLU_001265_5_0_1"/>
<feature type="transmembrane region" description="Helical" evidence="7">
    <location>
        <begin position="213"/>
        <end position="232"/>
    </location>
</feature>
<dbReference type="InterPro" id="IPR011701">
    <property type="entry name" value="MFS"/>
</dbReference>
<dbReference type="AlphaFoldDB" id="D6WUZ9"/>
<proteinExistence type="predicted"/>
<dbReference type="PANTHER" id="PTHR11662:SF457">
    <property type="entry name" value="MAJOR FACILITATOR SUPERFAMILY TRANSPORTER 3"/>
    <property type="match status" value="1"/>
</dbReference>
<dbReference type="GO" id="GO:0022857">
    <property type="term" value="F:transmembrane transporter activity"/>
    <property type="evidence" value="ECO:0000318"/>
    <property type="project" value="GO_Central"/>
</dbReference>
<feature type="transmembrane region" description="Helical" evidence="7">
    <location>
        <begin position="120"/>
        <end position="138"/>
    </location>
</feature>
<dbReference type="GO" id="GO:0015293">
    <property type="term" value="F:symporter activity"/>
    <property type="evidence" value="ECO:0007669"/>
    <property type="project" value="UniProtKB-KW"/>
</dbReference>
<reference evidence="9 10" key="1">
    <citation type="journal article" date="2008" name="Nature">
        <title>The genome of the model beetle and pest Tribolium castaneum.</title>
        <authorList>
            <consortium name="Tribolium Genome Sequencing Consortium"/>
            <person name="Richards S."/>
            <person name="Gibbs R.A."/>
            <person name="Weinstock G.M."/>
            <person name="Brown S.J."/>
            <person name="Denell R."/>
            <person name="Beeman R.W."/>
            <person name="Gibbs R."/>
            <person name="Beeman R.W."/>
            <person name="Brown S.J."/>
            <person name="Bucher G."/>
            <person name="Friedrich M."/>
            <person name="Grimmelikhuijzen C.J."/>
            <person name="Klingler M."/>
            <person name="Lorenzen M."/>
            <person name="Richards S."/>
            <person name="Roth S."/>
            <person name="Schroder R."/>
            <person name="Tautz D."/>
            <person name="Zdobnov E.M."/>
            <person name="Muzny D."/>
            <person name="Gibbs R.A."/>
            <person name="Weinstock G.M."/>
            <person name="Attaway T."/>
            <person name="Bell S."/>
            <person name="Buhay C.J."/>
            <person name="Chandrabose M.N."/>
            <person name="Chavez D."/>
            <person name="Clerk-Blankenburg K.P."/>
            <person name="Cree A."/>
            <person name="Dao M."/>
            <person name="Davis C."/>
            <person name="Chacko J."/>
            <person name="Dinh H."/>
            <person name="Dugan-Rocha S."/>
            <person name="Fowler G."/>
            <person name="Garner T.T."/>
            <person name="Garnes J."/>
            <person name="Gnirke A."/>
            <person name="Hawes A."/>
            <person name="Hernandez J."/>
            <person name="Hines S."/>
            <person name="Holder M."/>
            <person name="Hume J."/>
            <person name="Jhangiani S.N."/>
            <person name="Joshi V."/>
            <person name="Khan Z.M."/>
            <person name="Jackson L."/>
            <person name="Kovar C."/>
            <person name="Kowis A."/>
            <person name="Lee S."/>
            <person name="Lewis L.R."/>
            <person name="Margolis J."/>
            <person name="Morgan M."/>
            <person name="Nazareth L.V."/>
            <person name="Nguyen N."/>
            <person name="Okwuonu G."/>
            <person name="Parker D."/>
            <person name="Richards S."/>
            <person name="Ruiz S.J."/>
            <person name="Santibanez J."/>
            <person name="Savard J."/>
            <person name="Scherer S.E."/>
            <person name="Schneider B."/>
            <person name="Sodergren E."/>
            <person name="Tautz D."/>
            <person name="Vattahil S."/>
            <person name="Villasana D."/>
            <person name="White C.S."/>
            <person name="Wright R."/>
            <person name="Park Y."/>
            <person name="Beeman R.W."/>
            <person name="Lord J."/>
            <person name="Oppert B."/>
            <person name="Lorenzen M."/>
            <person name="Brown S."/>
            <person name="Wang L."/>
            <person name="Savard J."/>
            <person name="Tautz D."/>
            <person name="Richards S."/>
            <person name="Weinstock G."/>
            <person name="Gibbs R.A."/>
            <person name="Liu Y."/>
            <person name="Worley K."/>
            <person name="Weinstock G."/>
            <person name="Elsik C.G."/>
            <person name="Reese J.T."/>
            <person name="Elhaik E."/>
            <person name="Landan G."/>
            <person name="Graur D."/>
            <person name="Arensburger P."/>
            <person name="Atkinson P."/>
            <person name="Beeman R.W."/>
            <person name="Beidler J."/>
            <person name="Brown S.J."/>
            <person name="Demuth J.P."/>
            <person name="Drury D.W."/>
            <person name="Du Y.Z."/>
            <person name="Fujiwara H."/>
            <person name="Lorenzen M."/>
            <person name="Maselli V."/>
            <person name="Osanai M."/>
            <person name="Park Y."/>
            <person name="Robertson H.M."/>
            <person name="Tu Z."/>
            <person name="Wang J.J."/>
            <person name="Wang S."/>
            <person name="Richards S."/>
            <person name="Song H."/>
            <person name="Zhang L."/>
            <person name="Sodergren E."/>
            <person name="Werner D."/>
            <person name="Stanke M."/>
            <person name="Morgenstern B."/>
            <person name="Solovyev V."/>
            <person name="Kosarev P."/>
            <person name="Brown G."/>
            <person name="Chen H.C."/>
            <person name="Ermolaeva O."/>
            <person name="Hlavina W."/>
            <person name="Kapustin Y."/>
            <person name="Kiryutin B."/>
            <person name="Kitts P."/>
            <person name="Maglott D."/>
            <person name="Pruitt K."/>
            <person name="Sapojnikov V."/>
            <person name="Souvorov A."/>
            <person name="Mackey A.J."/>
            <person name="Waterhouse R.M."/>
            <person name="Wyder S."/>
            <person name="Zdobnov E.M."/>
            <person name="Zdobnov E.M."/>
            <person name="Wyder S."/>
            <person name="Kriventseva E.V."/>
            <person name="Kadowaki T."/>
            <person name="Bork P."/>
            <person name="Aranda M."/>
            <person name="Bao R."/>
            <person name="Beermann A."/>
            <person name="Berns N."/>
            <person name="Bolognesi R."/>
            <person name="Bonneton F."/>
            <person name="Bopp D."/>
            <person name="Brown S.J."/>
            <person name="Bucher G."/>
            <person name="Butts T."/>
            <person name="Chaumot A."/>
            <person name="Denell R.E."/>
            <person name="Ferrier D.E."/>
            <person name="Friedrich M."/>
            <person name="Gordon C.M."/>
            <person name="Jindra M."/>
            <person name="Klingler M."/>
            <person name="Lan Q."/>
            <person name="Lattorff H.M."/>
            <person name="Laudet V."/>
            <person name="von Levetsow C."/>
            <person name="Liu Z."/>
            <person name="Lutz R."/>
            <person name="Lynch J.A."/>
            <person name="da Fonseca R.N."/>
            <person name="Posnien N."/>
            <person name="Reuter R."/>
            <person name="Roth S."/>
            <person name="Savard J."/>
            <person name="Schinko J.B."/>
            <person name="Schmitt C."/>
            <person name="Schoppmeier M."/>
            <person name="Schroder R."/>
            <person name="Shippy T.D."/>
            <person name="Simonnet F."/>
            <person name="Marques-Souza H."/>
            <person name="Tautz D."/>
            <person name="Tomoyasu Y."/>
            <person name="Trauner J."/>
            <person name="Van der Zee M."/>
            <person name="Vervoort M."/>
            <person name="Wittkopp N."/>
            <person name="Wimmer E.A."/>
            <person name="Yang X."/>
            <person name="Jones A.K."/>
            <person name="Sattelle D.B."/>
            <person name="Ebert P.R."/>
            <person name="Nelson D."/>
            <person name="Scott J.G."/>
            <person name="Beeman R.W."/>
            <person name="Muthukrishnan S."/>
            <person name="Kramer K.J."/>
            <person name="Arakane Y."/>
            <person name="Beeman R.W."/>
            <person name="Zhu Q."/>
            <person name="Hogenkamp D."/>
            <person name="Dixit R."/>
            <person name="Oppert B."/>
            <person name="Jiang H."/>
            <person name="Zou Z."/>
            <person name="Marshall J."/>
            <person name="Elpidina E."/>
            <person name="Vinokurov K."/>
            <person name="Oppert C."/>
            <person name="Zou Z."/>
            <person name="Evans J."/>
            <person name="Lu Z."/>
            <person name="Zhao P."/>
            <person name="Sumathipala N."/>
            <person name="Altincicek B."/>
            <person name="Vilcinskas A."/>
            <person name="Williams M."/>
            <person name="Hultmark D."/>
            <person name="Hetru C."/>
            <person name="Jiang H."/>
            <person name="Grimmelikhuijzen C.J."/>
            <person name="Hauser F."/>
            <person name="Cazzamali G."/>
            <person name="Williamson M."/>
            <person name="Park Y."/>
            <person name="Li B."/>
            <person name="Tanaka Y."/>
            <person name="Predel R."/>
            <person name="Neupert S."/>
            <person name="Schachtner J."/>
            <person name="Verleyen P."/>
            <person name="Raible F."/>
            <person name="Bork P."/>
            <person name="Friedrich M."/>
            <person name="Walden K.K."/>
            <person name="Robertson H.M."/>
            <person name="Angeli S."/>
            <person name="Foret S."/>
            <person name="Bucher G."/>
            <person name="Schuetz S."/>
            <person name="Maleszka R."/>
            <person name="Wimmer E.A."/>
            <person name="Beeman R.W."/>
            <person name="Lorenzen M."/>
            <person name="Tomoyasu Y."/>
            <person name="Miller S.C."/>
            <person name="Grossmann D."/>
            <person name="Bucher G."/>
        </authorList>
    </citation>
    <scope>NUCLEOTIDE SEQUENCE [LARGE SCALE GENOMIC DNA]</scope>
    <source>
        <strain evidence="9 10">Georgia GA2</strain>
    </source>
</reference>
<keyword evidence="6 7" id="KW-0472">Membrane</keyword>
<evidence type="ECO:0000256" key="3">
    <source>
        <dbReference type="ARBA" id="ARBA00022692"/>
    </source>
</evidence>
<evidence type="ECO:0000313" key="9">
    <source>
        <dbReference type="EMBL" id="EFA08339.1"/>
    </source>
</evidence>
<evidence type="ECO:0000259" key="8">
    <source>
        <dbReference type="PROSITE" id="PS50850"/>
    </source>
</evidence>
<evidence type="ECO:0000313" key="10">
    <source>
        <dbReference type="Proteomes" id="UP000007266"/>
    </source>
</evidence>
<dbReference type="InParanoid" id="D6WUZ9"/>
<keyword evidence="4" id="KW-0769">Symport</keyword>
<feature type="transmembrane region" description="Helical" evidence="7">
    <location>
        <begin position="351"/>
        <end position="370"/>
    </location>
</feature>
<reference evidence="9 10" key="2">
    <citation type="journal article" date="2010" name="Nucleic Acids Res.">
        <title>BeetleBase in 2010: revisions to provide comprehensive genomic information for Tribolium castaneum.</title>
        <authorList>
            <person name="Kim H.S."/>
            <person name="Murphy T."/>
            <person name="Xia J."/>
            <person name="Caragea D."/>
            <person name="Park Y."/>
            <person name="Beeman R.W."/>
            <person name="Lorenzen M.D."/>
            <person name="Butcher S."/>
            <person name="Manak J.R."/>
            <person name="Brown S.J."/>
        </authorList>
    </citation>
    <scope>NUCLEOTIDE SEQUENCE [LARGE SCALE GENOMIC DNA]</scope>
    <source>
        <strain evidence="9 10">Georgia GA2</strain>
    </source>
</reference>
<dbReference type="Gene3D" id="1.20.1250.20">
    <property type="entry name" value="MFS general substrate transporter like domains"/>
    <property type="match status" value="2"/>
</dbReference>
<evidence type="ECO:0000256" key="2">
    <source>
        <dbReference type="ARBA" id="ARBA00022448"/>
    </source>
</evidence>
<dbReference type="PROSITE" id="PS50850">
    <property type="entry name" value="MFS"/>
    <property type="match status" value="1"/>
</dbReference>
<comment type="subcellular location">
    <subcellularLocation>
        <location evidence="1">Membrane</location>
        <topology evidence="1">Multi-pass membrane protein</topology>
    </subcellularLocation>
</comment>
<dbReference type="InterPro" id="IPR036259">
    <property type="entry name" value="MFS_trans_sf"/>
</dbReference>
<keyword evidence="2" id="KW-0813">Transport</keyword>
<feature type="transmembrane region" description="Helical" evidence="7">
    <location>
        <begin position="408"/>
        <end position="429"/>
    </location>
</feature>
<sequence length="454" mass="50049">MEAVPAKGGYCGPKCKARYILAIMSSVCMGLTYGLKVSLHVAIVAMVNTSALIKEHNGAHHSPSKCDFDNTGKNVTKHVEDGPFLWNNEIQGLLLGSYFFGYMVSLLPGGRLSELVSAKWVLFFAIASNVVAMFLSPILSKLHYGGLLAMRIIQGIGGGVTFPANHVMISQWSPPLERSIMSSIVYAGTSLGTLIFMLISGLIADALGWEAVFYIEGGFSTIWLILWVWLIADSPKKQTLITQEERDYIVSRLENETGSAERAPFPWRAVFTSMPFWAIFVAHVCSNWGFYLLLIELPTYLKQVLDFDIGSNAVYTSIPFFTMWVFSLILSKILDTLREKRKITTTFARKLATLIASVIPMVCFIALCFVECQRQLAVALMTIAITADGAMFSGFLSNHIDIAPNYAGTLVALTNTIATIPGFVVPIIVGQLTHADVRKSVEMISSKVYNFQLY</sequence>
<evidence type="ECO:0000256" key="5">
    <source>
        <dbReference type="ARBA" id="ARBA00022989"/>
    </source>
</evidence>
<accession>D6WUZ9</accession>
<dbReference type="PANTHER" id="PTHR11662">
    <property type="entry name" value="SOLUTE CARRIER FAMILY 17"/>
    <property type="match status" value="1"/>
</dbReference>
<evidence type="ECO:0000256" key="6">
    <source>
        <dbReference type="ARBA" id="ARBA00023136"/>
    </source>
</evidence>
<dbReference type="Pfam" id="PF07690">
    <property type="entry name" value="MFS_1"/>
    <property type="match status" value="1"/>
</dbReference>
<keyword evidence="3 7" id="KW-0812">Transmembrane</keyword>
<feature type="transmembrane region" description="Helical" evidence="7">
    <location>
        <begin position="184"/>
        <end position="207"/>
    </location>
</feature>
<keyword evidence="5 7" id="KW-1133">Transmembrane helix</keyword>
<feature type="domain" description="Major facilitator superfamily (MFS) profile" evidence="8">
    <location>
        <begin position="22"/>
        <end position="454"/>
    </location>
</feature>
<dbReference type="EMBL" id="KQ971357">
    <property type="protein sequence ID" value="EFA08339.1"/>
    <property type="molecule type" value="Genomic_DNA"/>
</dbReference>